<feature type="domain" description="HTH luxR-type" evidence="4">
    <location>
        <begin position="820"/>
        <end position="882"/>
    </location>
</feature>
<dbReference type="AlphaFoldDB" id="A0A2M9BWL8"/>
<accession>A0A2M9BWL8</accession>
<evidence type="ECO:0000259" key="4">
    <source>
        <dbReference type="PROSITE" id="PS50043"/>
    </source>
</evidence>
<reference evidence="5 6" key="1">
    <citation type="submission" date="2017-11" db="EMBL/GenBank/DDBJ databases">
        <title>Genomic Encyclopedia of Archaeal and Bacterial Type Strains, Phase II (KMG-II): From Individual Species to Whole Genera.</title>
        <authorList>
            <person name="Goeker M."/>
        </authorList>
    </citation>
    <scope>NUCLEOTIDE SEQUENCE [LARGE SCALE GENOMIC DNA]</scope>
    <source>
        <strain evidence="5 6">DSM 25625</strain>
    </source>
</reference>
<evidence type="ECO:0000256" key="1">
    <source>
        <dbReference type="ARBA" id="ARBA00023015"/>
    </source>
</evidence>
<keyword evidence="6" id="KW-1185">Reference proteome</keyword>
<dbReference type="PRINTS" id="PR00038">
    <property type="entry name" value="HTHLUXR"/>
</dbReference>
<evidence type="ECO:0000313" key="5">
    <source>
        <dbReference type="EMBL" id="PJJ62338.1"/>
    </source>
</evidence>
<dbReference type="Pfam" id="PF00196">
    <property type="entry name" value="GerE"/>
    <property type="match status" value="1"/>
</dbReference>
<dbReference type="OrthoDB" id="5476461at2"/>
<evidence type="ECO:0000256" key="2">
    <source>
        <dbReference type="ARBA" id="ARBA00023125"/>
    </source>
</evidence>
<dbReference type="PROSITE" id="PS50043">
    <property type="entry name" value="HTH_LUXR_2"/>
    <property type="match status" value="1"/>
</dbReference>
<dbReference type="InterPro" id="IPR011990">
    <property type="entry name" value="TPR-like_helical_dom_sf"/>
</dbReference>
<dbReference type="SUPFAM" id="SSF46894">
    <property type="entry name" value="C-terminal effector domain of the bipartite response regulators"/>
    <property type="match status" value="1"/>
</dbReference>
<dbReference type="InterPro" id="IPR027417">
    <property type="entry name" value="P-loop_NTPase"/>
</dbReference>
<dbReference type="InterPro" id="IPR036388">
    <property type="entry name" value="WH-like_DNA-bd_sf"/>
</dbReference>
<dbReference type="Pfam" id="PF13191">
    <property type="entry name" value="AAA_16"/>
    <property type="match status" value="1"/>
</dbReference>
<dbReference type="Gene3D" id="1.10.10.10">
    <property type="entry name" value="Winged helix-like DNA-binding domain superfamily/Winged helix DNA-binding domain"/>
    <property type="match status" value="1"/>
</dbReference>
<organism evidence="5 6">
    <name type="scientific">Compostimonas suwonensis</name>
    <dbReference type="NCBI Taxonomy" id="1048394"/>
    <lineage>
        <taxon>Bacteria</taxon>
        <taxon>Bacillati</taxon>
        <taxon>Actinomycetota</taxon>
        <taxon>Actinomycetes</taxon>
        <taxon>Micrococcales</taxon>
        <taxon>Microbacteriaceae</taxon>
        <taxon>Compostimonas</taxon>
    </lineage>
</organism>
<name>A0A2M9BWL8_9MICO</name>
<keyword evidence="2" id="KW-0238">DNA-binding</keyword>
<keyword evidence="1" id="KW-0805">Transcription regulation</keyword>
<protein>
    <submittedName>
        <fullName evidence="5">AAA ATPase-like protein</fullName>
    </submittedName>
</protein>
<comment type="caution">
    <text evidence="5">The sequence shown here is derived from an EMBL/GenBank/DDBJ whole genome shotgun (WGS) entry which is preliminary data.</text>
</comment>
<evidence type="ECO:0000256" key="3">
    <source>
        <dbReference type="ARBA" id="ARBA00023163"/>
    </source>
</evidence>
<keyword evidence="3" id="KW-0804">Transcription</keyword>
<dbReference type="EMBL" id="PGFB01000003">
    <property type="protein sequence ID" value="PJJ62338.1"/>
    <property type="molecule type" value="Genomic_DNA"/>
</dbReference>
<dbReference type="InterPro" id="IPR041664">
    <property type="entry name" value="AAA_16"/>
</dbReference>
<sequence>MVEIFGRQAELQRITTLAEAPKESALLILGDRGAGKSLLLEAAHASSSIPAVILRTNPNEADWPLSGFSSVFASIDDARAAEFGGRFTLRSTDEEHMFSAARDLLSVLRGLSLEPILVLVDDIDHMDAASQVLIGFMAGRLAGTGLRLVVTATSVDERSPLAGMPLLTLAPLDTAQSFELALSLSGPVRDEGTLRVLAWQSAGIPLALIDNLRVLNDDQLRGHAALSLPPHLGSITESSAAARLSELGMAQRAVLERIALAPLTSLAALTRGDEDDADVTDDLLTDDWIVARGPFVQLSDPLIRSYLWWSLDARSRRELHHELADAHAGVDDRLSEWHRSFLPGTAPPAGCGLLSAAVAFEREGFSDAAIEFGDRAPHEEDGDTGNPWRLLDLVEAFLLHGELSYAARYLVRARYETKGPALLRLAALEASIEFARDQQVALSDVDMWAGIYSEDDPHGAVRLLAIAASFHADRWDLDAARRLLDQASSIAPSIETESYVSAARMLADSIDGHLPPNAELFDDLNSRVLAELPAAVLAALARSLSLADRFAEARRVCGIVLNRPRGLEPIWEEATQGLLADVEIRAGSFFRARTTLDIWRATSDQSQPSRSSRTLLLAWDAHLHGRASERDTLFTEALDESAHERNHSVVAQLLAFRGSLALARRDGEEAVRLLRRAEAAIPNVRNPGLLRHTGDLIEAYTLTGRMREAQLAFTELEQQRERYPSRWLELVLARTRALVAPEESTLELFTAALELFEADDSPFERAKTLNALATRLNRLGFEHESETTRAAAAAAFDDAGAHSWLSPVRETPLPAHDSEDHPLLKLLTDSERTVALMVRQGYRNKEIADTLFVSLRTVELRLTKIFRKVGARSRSHLAALLS</sequence>
<dbReference type="RefSeq" id="WP_100344911.1">
    <property type="nucleotide sequence ID" value="NZ_PGFB01000003.1"/>
</dbReference>
<dbReference type="SUPFAM" id="SSF52540">
    <property type="entry name" value="P-loop containing nucleoside triphosphate hydrolases"/>
    <property type="match status" value="1"/>
</dbReference>
<dbReference type="Gene3D" id="1.25.40.10">
    <property type="entry name" value="Tetratricopeptide repeat domain"/>
    <property type="match status" value="1"/>
</dbReference>
<dbReference type="Proteomes" id="UP000230161">
    <property type="component" value="Unassembled WGS sequence"/>
</dbReference>
<dbReference type="GO" id="GO:0006355">
    <property type="term" value="P:regulation of DNA-templated transcription"/>
    <property type="evidence" value="ECO:0007669"/>
    <property type="project" value="InterPro"/>
</dbReference>
<proteinExistence type="predicted"/>
<dbReference type="InterPro" id="IPR016032">
    <property type="entry name" value="Sig_transdc_resp-reg_C-effctor"/>
</dbReference>
<dbReference type="PANTHER" id="PTHR44688">
    <property type="entry name" value="DNA-BINDING TRANSCRIPTIONAL ACTIVATOR DEVR_DOSR"/>
    <property type="match status" value="1"/>
</dbReference>
<evidence type="ECO:0000313" key="6">
    <source>
        <dbReference type="Proteomes" id="UP000230161"/>
    </source>
</evidence>
<dbReference type="GO" id="GO:0003677">
    <property type="term" value="F:DNA binding"/>
    <property type="evidence" value="ECO:0007669"/>
    <property type="project" value="UniProtKB-KW"/>
</dbReference>
<dbReference type="CDD" id="cd06170">
    <property type="entry name" value="LuxR_C_like"/>
    <property type="match status" value="1"/>
</dbReference>
<gene>
    <name evidence="5" type="ORF">CLV54_2138</name>
</gene>
<dbReference type="PANTHER" id="PTHR44688:SF16">
    <property type="entry name" value="DNA-BINDING TRANSCRIPTIONAL ACTIVATOR DEVR_DOSR"/>
    <property type="match status" value="1"/>
</dbReference>
<dbReference type="InterPro" id="IPR000792">
    <property type="entry name" value="Tscrpt_reg_LuxR_C"/>
</dbReference>
<dbReference type="SMART" id="SM00421">
    <property type="entry name" value="HTH_LUXR"/>
    <property type="match status" value="1"/>
</dbReference>